<organism evidence="2 3">
    <name type="scientific">Thamnidium elegans</name>
    <dbReference type="NCBI Taxonomy" id="101142"/>
    <lineage>
        <taxon>Eukaryota</taxon>
        <taxon>Fungi</taxon>
        <taxon>Fungi incertae sedis</taxon>
        <taxon>Mucoromycota</taxon>
        <taxon>Mucoromycotina</taxon>
        <taxon>Mucoromycetes</taxon>
        <taxon>Mucorales</taxon>
        <taxon>Mucorineae</taxon>
        <taxon>Mucoraceae</taxon>
        <taxon>Thamnidium</taxon>
    </lineage>
</organism>
<feature type="signal peptide" evidence="1">
    <location>
        <begin position="1"/>
        <end position="15"/>
    </location>
</feature>
<keyword evidence="3" id="KW-1185">Reference proteome</keyword>
<evidence type="ECO:0000313" key="2">
    <source>
        <dbReference type="EMBL" id="KAG2233460.1"/>
    </source>
</evidence>
<gene>
    <name evidence="2" type="ORF">INT48_008866</name>
</gene>
<name>A0A8H7SS17_9FUNG</name>
<reference evidence="2" key="1">
    <citation type="submission" date="2021-01" db="EMBL/GenBank/DDBJ databases">
        <title>Metabolic potential, ecology and presence of endohyphal bacteria is reflected in genomic diversity of Mucoromycotina.</title>
        <authorList>
            <person name="Muszewska A."/>
            <person name="Okrasinska A."/>
            <person name="Steczkiewicz K."/>
            <person name="Drgas O."/>
            <person name="Orlowska M."/>
            <person name="Perlinska-Lenart U."/>
            <person name="Aleksandrzak-Piekarczyk T."/>
            <person name="Szatraj K."/>
            <person name="Zielenkiewicz U."/>
            <person name="Pilsyk S."/>
            <person name="Malc E."/>
            <person name="Mieczkowski P."/>
            <person name="Kruszewska J.S."/>
            <person name="Biernat P."/>
            <person name="Pawlowska J."/>
        </authorList>
    </citation>
    <scope>NUCLEOTIDE SEQUENCE</scope>
    <source>
        <strain evidence="2">WA0000018081</strain>
    </source>
</reference>
<evidence type="ECO:0000313" key="3">
    <source>
        <dbReference type="Proteomes" id="UP000613177"/>
    </source>
</evidence>
<evidence type="ECO:0000256" key="1">
    <source>
        <dbReference type="SAM" id="SignalP"/>
    </source>
</evidence>
<sequence length="158" mass="18363">MSLLALFCVAYHSSATKVTTIPTCTLAARYYTTTTSNELNLKPSILDSIIPFRQQEKIINPINQLHETNKLIKNIHIFAPYLSHHLYDIENNETYNKYKWNPLEKNAMANALNWINKKPTSITTQDLIILSFLVKTRSPVQCRRFLQYRIKNKMTGFV</sequence>
<dbReference type="EMBL" id="JAEPRE010000079">
    <property type="protein sequence ID" value="KAG2233460.1"/>
    <property type="molecule type" value="Genomic_DNA"/>
</dbReference>
<keyword evidence="1" id="KW-0732">Signal</keyword>
<protein>
    <submittedName>
        <fullName evidence="2">Uncharacterized protein</fullName>
    </submittedName>
</protein>
<accession>A0A8H7SS17</accession>
<proteinExistence type="predicted"/>
<comment type="caution">
    <text evidence="2">The sequence shown here is derived from an EMBL/GenBank/DDBJ whole genome shotgun (WGS) entry which is preliminary data.</text>
</comment>
<dbReference type="Proteomes" id="UP000613177">
    <property type="component" value="Unassembled WGS sequence"/>
</dbReference>
<dbReference type="AlphaFoldDB" id="A0A8H7SS17"/>
<feature type="chain" id="PRO_5034117517" evidence="1">
    <location>
        <begin position="16"/>
        <end position="158"/>
    </location>
</feature>